<dbReference type="STRING" id="151549.A0A4C1SEJ6"/>
<dbReference type="Proteomes" id="UP000299102">
    <property type="component" value="Unassembled WGS sequence"/>
</dbReference>
<evidence type="ECO:0000256" key="1">
    <source>
        <dbReference type="SAM" id="MobiDB-lite"/>
    </source>
</evidence>
<feature type="region of interest" description="Disordered" evidence="1">
    <location>
        <begin position="1"/>
        <end position="37"/>
    </location>
</feature>
<accession>A0A4C1SEJ6</accession>
<dbReference type="OrthoDB" id="428525at2759"/>
<evidence type="ECO:0000313" key="2">
    <source>
        <dbReference type="EMBL" id="GBP00296.1"/>
    </source>
</evidence>
<sequence>MQADSGIFSSSEDNDFENNNNDSGINDARAGSQNSSTAHITTTDECINNSENNNTNTTKWHELLTQLDFSTTSSRSVENNSELAIESGNAERITQPVTATPQQQQPTFRLRSRTAVINETVSEQRDIYEEGPMIHAGAVVAGSQASGNAGSFFACAMIYFINDCRPLGNDPTDYPTQKSELEGLQSSVSAKERQSRSLYNVTQRSATIPEAFCDDNEYNAVAALWFQTPEATVRSLFHDPPGICV</sequence>
<organism evidence="2 3">
    <name type="scientific">Eumeta variegata</name>
    <name type="common">Bagworm moth</name>
    <name type="synonym">Eumeta japonica</name>
    <dbReference type="NCBI Taxonomy" id="151549"/>
    <lineage>
        <taxon>Eukaryota</taxon>
        <taxon>Metazoa</taxon>
        <taxon>Ecdysozoa</taxon>
        <taxon>Arthropoda</taxon>
        <taxon>Hexapoda</taxon>
        <taxon>Insecta</taxon>
        <taxon>Pterygota</taxon>
        <taxon>Neoptera</taxon>
        <taxon>Endopterygota</taxon>
        <taxon>Lepidoptera</taxon>
        <taxon>Glossata</taxon>
        <taxon>Ditrysia</taxon>
        <taxon>Tineoidea</taxon>
        <taxon>Psychidae</taxon>
        <taxon>Oiketicinae</taxon>
        <taxon>Eumeta</taxon>
    </lineage>
</organism>
<proteinExistence type="predicted"/>
<keyword evidence="3" id="KW-1185">Reference proteome</keyword>
<name>A0A4C1SEJ6_EUMVA</name>
<reference evidence="2 3" key="1">
    <citation type="journal article" date="2019" name="Commun. Biol.">
        <title>The bagworm genome reveals a unique fibroin gene that provides high tensile strength.</title>
        <authorList>
            <person name="Kono N."/>
            <person name="Nakamura H."/>
            <person name="Ohtoshi R."/>
            <person name="Tomita M."/>
            <person name="Numata K."/>
            <person name="Arakawa K."/>
        </authorList>
    </citation>
    <scope>NUCLEOTIDE SEQUENCE [LARGE SCALE GENOMIC DNA]</scope>
</reference>
<gene>
    <name evidence="2" type="ORF">EVAR_72145_1</name>
</gene>
<evidence type="ECO:0000313" key="3">
    <source>
        <dbReference type="Proteomes" id="UP000299102"/>
    </source>
</evidence>
<dbReference type="EMBL" id="BGZK01003346">
    <property type="protein sequence ID" value="GBP00296.1"/>
    <property type="molecule type" value="Genomic_DNA"/>
</dbReference>
<comment type="caution">
    <text evidence="2">The sequence shown here is derived from an EMBL/GenBank/DDBJ whole genome shotgun (WGS) entry which is preliminary data.</text>
</comment>
<dbReference type="AlphaFoldDB" id="A0A4C1SEJ6"/>
<protein>
    <submittedName>
        <fullName evidence="2">Uncharacterized protein</fullName>
    </submittedName>
</protein>